<dbReference type="eggNOG" id="ENOG5033AZZ">
    <property type="taxonomic scope" value="Bacteria"/>
</dbReference>
<dbReference type="InterPro" id="IPR041657">
    <property type="entry name" value="HTH_17"/>
</dbReference>
<dbReference type="InterPro" id="IPR010093">
    <property type="entry name" value="SinI_DNA-bd"/>
</dbReference>
<dbReference type="InterPro" id="IPR009061">
    <property type="entry name" value="DNA-bd_dom_put_sf"/>
</dbReference>
<dbReference type="NCBIfam" id="TIGR01764">
    <property type="entry name" value="excise"/>
    <property type="match status" value="1"/>
</dbReference>
<dbReference type="KEGG" id="psab:PSAB_03325"/>
<gene>
    <name evidence="2" type="ORF">PSAB_03325</name>
</gene>
<dbReference type="OrthoDB" id="515428at2"/>
<dbReference type="EMBL" id="CP004078">
    <property type="protein sequence ID" value="AHV95601.1"/>
    <property type="molecule type" value="Genomic_DNA"/>
</dbReference>
<dbReference type="GO" id="GO:0003677">
    <property type="term" value="F:DNA binding"/>
    <property type="evidence" value="ECO:0007669"/>
    <property type="project" value="InterPro"/>
</dbReference>
<dbReference type="RefSeq" id="WP_025333192.1">
    <property type="nucleotide sequence ID" value="NZ_CP004078.1"/>
</dbReference>
<evidence type="ECO:0000313" key="3">
    <source>
        <dbReference type="Proteomes" id="UP000019772"/>
    </source>
</evidence>
<dbReference type="SUPFAM" id="SSF46955">
    <property type="entry name" value="Putative DNA-binding domain"/>
    <property type="match status" value="1"/>
</dbReference>
<name>X4Z777_9BACL</name>
<feature type="domain" description="Helix-turn-helix" evidence="1">
    <location>
        <begin position="6"/>
        <end position="52"/>
    </location>
</feature>
<evidence type="ECO:0000313" key="2">
    <source>
        <dbReference type="EMBL" id="AHV95601.1"/>
    </source>
</evidence>
<keyword evidence="3" id="KW-1185">Reference proteome</keyword>
<evidence type="ECO:0000259" key="1">
    <source>
        <dbReference type="Pfam" id="PF12728"/>
    </source>
</evidence>
<sequence length="58" mass="6951">MKQIITVNELASYLQVSTDSIYAMVREKQIPHIRVRRRILFSMDMIEEWMRSEAHLSV</sequence>
<protein>
    <submittedName>
        <fullName evidence="2">Excisionase</fullName>
    </submittedName>
</protein>
<reference evidence="2 3" key="1">
    <citation type="journal article" date="2014" name="PLoS Genet.">
        <title>Comparative Genomic Analysis of N2-Fixing and Non-N2-Fixing Paenibacillus spp.: Organization, Evolution and Expression of the Nitrogen Fixation Genes.</title>
        <authorList>
            <person name="Xie J.B."/>
            <person name="Du Z."/>
            <person name="Bai L."/>
            <person name="Tian C."/>
            <person name="Zhang Y."/>
            <person name="Xie J.Y."/>
            <person name="Wang T."/>
            <person name="Liu X."/>
            <person name="Chen X."/>
            <person name="Cheng Q."/>
            <person name="Chen S."/>
            <person name="Li J."/>
        </authorList>
    </citation>
    <scope>NUCLEOTIDE SEQUENCE [LARGE SCALE GENOMIC DNA]</scope>
    <source>
        <strain evidence="2 3">T27</strain>
    </source>
</reference>
<dbReference type="Proteomes" id="UP000019772">
    <property type="component" value="Chromosome"/>
</dbReference>
<dbReference type="HOGENOM" id="CLU_140176_10_3_9"/>
<accession>X4Z777</accession>
<organism evidence="2 3">
    <name type="scientific">Paenibacillus sabinae T27</name>
    <dbReference type="NCBI Taxonomy" id="1268072"/>
    <lineage>
        <taxon>Bacteria</taxon>
        <taxon>Bacillati</taxon>
        <taxon>Bacillota</taxon>
        <taxon>Bacilli</taxon>
        <taxon>Bacillales</taxon>
        <taxon>Paenibacillaceae</taxon>
        <taxon>Paenibacillus</taxon>
    </lineage>
</organism>
<proteinExistence type="predicted"/>
<dbReference type="AlphaFoldDB" id="X4Z777"/>
<dbReference type="Pfam" id="PF12728">
    <property type="entry name" value="HTH_17"/>
    <property type="match status" value="1"/>
</dbReference>